<dbReference type="InterPro" id="IPR027417">
    <property type="entry name" value="P-loop_NTPase"/>
</dbReference>
<reference evidence="1 2" key="1">
    <citation type="submission" date="2019-10" db="EMBL/GenBank/DDBJ databases">
        <title>Epibacterium sp. nov., isolated from seawater.</title>
        <authorList>
            <person name="Zhang X."/>
            <person name="Li N."/>
        </authorList>
    </citation>
    <scope>NUCLEOTIDE SEQUENCE [LARGE SCALE GENOMIC DNA]</scope>
    <source>
        <strain evidence="1 2">SM1979</strain>
    </source>
</reference>
<evidence type="ECO:0000313" key="1">
    <source>
        <dbReference type="EMBL" id="MQQ10773.1"/>
    </source>
</evidence>
<dbReference type="SUPFAM" id="SSF52540">
    <property type="entry name" value="P-loop containing nucleoside triphosphate hydrolases"/>
    <property type="match status" value="1"/>
</dbReference>
<proteinExistence type="predicted"/>
<sequence length="175" mass="19706">MIGRTLPTIHIIEGPVGAGKTTYANSLGAERSTPPLVLVSWLANLFLADRPETDLWAWYGERKRRCSTQIMSLAHGLVKHGQDAIVELGLIKAEDRLSLYSAMETENQAYTVHVLDATRDERQRRVRKRNKEEGETFAMLVSDEVFTLASDLWEPVGPEEMRGREANFIHVNTDG</sequence>
<dbReference type="Pfam" id="PF13671">
    <property type="entry name" value="AAA_33"/>
    <property type="match status" value="1"/>
</dbReference>
<comment type="caution">
    <text evidence="1">The sequence shown here is derived from an EMBL/GenBank/DDBJ whole genome shotgun (WGS) entry which is preliminary data.</text>
</comment>
<dbReference type="Proteomes" id="UP000444174">
    <property type="component" value="Unassembled WGS sequence"/>
</dbReference>
<name>A0A843YNN1_9RHOB</name>
<dbReference type="Gene3D" id="3.40.50.300">
    <property type="entry name" value="P-loop containing nucleotide triphosphate hydrolases"/>
    <property type="match status" value="1"/>
</dbReference>
<organism evidence="1 2">
    <name type="scientific">Tritonibacter litoralis</name>
    <dbReference type="NCBI Taxonomy" id="2662264"/>
    <lineage>
        <taxon>Bacteria</taxon>
        <taxon>Pseudomonadati</taxon>
        <taxon>Pseudomonadota</taxon>
        <taxon>Alphaproteobacteria</taxon>
        <taxon>Rhodobacterales</taxon>
        <taxon>Paracoccaceae</taxon>
        <taxon>Tritonibacter</taxon>
    </lineage>
</organism>
<keyword evidence="2" id="KW-1185">Reference proteome</keyword>
<accession>A0A843YNN1</accession>
<evidence type="ECO:0000313" key="2">
    <source>
        <dbReference type="Proteomes" id="UP000444174"/>
    </source>
</evidence>
<dbReference type="AlphaFoldDB" id="A0A843YNN1"/>
<gene>
    <name evidence="1" type="ORF">GFB49_20155</name>
</gene>
<protein>
    <submittedName>
        <fullName evidence="1">AAA family ATPase</fullName>
    </submittedName>
</protein>
<dbReference type="EMBL" id="WIBF01000024">
    <property type="protein sequence ID" value="MQQ10773.1"/>
    <property type="molecule type" value="Genomic_DNA"/>
</dbReference>